<dbReference type="RefSeq" id="WP_039425562.1">
    <property type="nucleotide sequence ID" value="NZ_JRAK01000112.1"/>
</dbReference>
<dbReference type="PANTHER" id="PTHR42915:SF1">
    <property type="entry name" value="PEPTIDOGLYCAN BETA-N-ACETYLMURAMIDASE NAMZ"/>
    <property type="match status" value="1"/>
</dbReference>
<organism evidence="5 6">
    <name type="scientific">Porphyromonas gulae</name>
    <dbReference type="NCBI Taxonomy" id="111105"/>
    <lineage>
        <taxon>Bacteria</taxon>
        <taxon>Pseudomonadati</taxon>
        <taxon>Bacteroidota</taxon>
        <taxon>Bacteroidia</taxon>
        <taxon>Bacteroidales</taxon>
        <taxon>Porphyromonadaceae</taxon>
        <taxon>Porphyromonas</taxon>
    </lineage>
</organism>
<evidence type="ECO:0000259" key="4">
    <source>
        <dbReference type="Pfam" id="PF20732"/>
    </source>
</evidence>
<proteinExistence type="predicted"/>
<dbReference type="InterPro" id="IPR008302">
    <property type="entry name" value="NamZ"/>
</dbReference>
<reference evidence="5 6" key="1">
    <citation type="submission" date="2014-08" db="EMBL/GenBank/DDBJ databases">
        <title>Porphyromonas gulae strain:COT-052_OH3439 Genome sequencing.</title>
        <authorList>
            <person name="Wallis C."/>
            <person name="Deusch O."/>
            <person name="O'Flynn C."/>
            <person name="Davis I."/>
            <person name="Jospin G."/>
            <person name="Darling A.E."/>
            <person name="Coil D.A."/>
            <person name="Alexiev A."/>
            <person name="Horsfall A."/>
            <person name="Kirkwood N."/>
            <person name="Harris S."/>
            <person name="Eisen J.A."/>
        </authorList>
    </citation>
    <scope>NUCLEOTIDE SEQUENCE [LARGE SCALE GENOMIC DNA]</scope>
    <source>
        <strain evidence="6">COT-052 OH3439</strain>
    </source>
</reference>
<dbReference type="Gene3D" id="3.40.50.12170">
    <property type="entry name" value="Uncharacterised protein PF07075, DUF1343"/>
    <property type="match status" value="1"/>
</dbReference>
<dbReference type="Gene3D" id="3.90.1150.140">
    <property type="match status" value="1"/>
</dbReference>
<gene>
    <name evidence="5" type="ORF">HR15_08085</name>
</gene>
<dbReference type="InterPro" id="IPR048503">
    <property type="entry name" value="NamZ_C"/>
</dbReference>
<accession>A0A0A2F8E3</accession>
<comment type="caution">
    <text evidence="5">The sequence shown here is derived from an EMBL/GenBank/DDBJ whole genome shotgun (WGS) entry which is preliminary data.</text>
</comment>
<dbReference type="PIRSF" id="PIRSF016719">
    <property type="entry name" value="UCP016719"/>
    <property type="match status" value="1"/>
</dbReference>
<dbReference type="AlphaFoldDB" id="A0A0A2F8E3"/>
<dbReference type="EMBL" id="JRAK01000112">
    <property type="protein sequence ID" value="KGN86317.1"/>
    <property type="molecule type" value="Genomic_DNA"/>
</dbReference>
<feature type="region of interest" description="Disordered" evidence="1">
    <location>
        <begin position="35"/>
        <end position="58"/>
    </location>
</feature>
<evidence type="ECO:0000256" key="1">
    <source>
        <dbReference type="SAM" id="MobiDB-lite"/>
    </source>
</evidence>
<keyword evidence="2" id="KW-0732">Signal</keyword>
<evidence type="ECO:0000259" key="3">
    <source>
        <dbReference type="Pfam" id="PF07075"/>
    </source>
</evidence>
<dbReference type="Pfam" id="PF20732">
    <property type="entry name" value="NamZ_C"/>
    <property type="match status" value="1"/>
</dbReference>
<sequence>MIPRFFRKYSIALACISGLMSFSAHTGCQVAGAAHSSRSEEVRSQTADSEPEISAPTPGEEVRVVVGAERTELLLPFLRGKRVALVANATSVVGTEREHLLDNLLRQGVNIVKVLGPEHGFRGDADAGAAVKDERDVKTGIPIVSLYGKNKKPTPRMLADVDVLLFDMQDVGTRFFTYISTLHYVMEACAEERKKLIVTDRPNPNDYVDGPILQDNCRSFVGVDPLPILHGLTIGELADMINGEGWLGRKGMKCDLTVVPMLGWKHGQEYTLPVKPSPNLPTANAIAWYPSLCLFEATIMSVGRGTDFPFEVLGYPNKRFGSFVFVPRPIRGMDSNPLYKGRSCYGVDLRSEKAPQGLSLQLLIRYYRTAQQEGIKLVNRRQMFNLLAGTKELAQQIEKGWTEERIRASWQPDLDKYRKMRKKYLLYPTSAE</sequence>
<evidence type="ECO:0000313" key="5">
    <source>
        <dbReference type="EMBL" id="KGN86317.1"/>
    </source>
</evidence>
<name>A0A0A2F8E3_9PORP</name>
<dbReference type="PANTHER" id="PTHR42915">
    <property type="entry name" value="HYPOTHETICAL 460 KDA PROTEIN IN FEUA-SIGW INTERGENIC REGION [PRECURSOR]"/>
    <property type="match status" value="1"/>
</dbReference>
<dbReference type="InterPro" id="IPR048502">
    <property type="entry name" value="NamZ_N"/>
</dbReference>
<evidence type="ECO:0000256" key="2">
    <source>
        <dbReference type="SAM" id="SignalP"/>
    </source>
</evidence>
<feature type="chain" id="PRO_5001998696" description="Lipoprotein" evidence="2">
    <location>
        <begin position="27"/>
        <end position="432"/>
    </location>
</feature>
<dbReference type="Pfam" id="PF07075">
    <property type="entry name" value="NamZ_N"/>
    <property type="match status" value="1"/>
</dbReference>
<dbReference type="GO" id="GO:0033922">
    <property type="term" value="F:peptidoglycan beta-N-acetylmuramidase activity"/>
    <property type="evidence" value="ECO:0007669"/>
    <property type="project" value="InterPro"/>
</dbReference>
<protein>
    <recommendedName>
        <fullName evidence="7">Lipoprotein</fullName>
    </recommendedName>
</protein>
<feature type="domain" description="Peptidoglycan beta-N-acetylmuramidase NamZ N-terminal" evidence="3">
    <location>
        <begin position="83"/>
        <end position="283"/>
    </location>
</feature>
<feature type="signal peptide" evidence="2">
    <location>
        <begin position="1"/>
        <end position="26"/>
    </location>
</feature>
<feature type="domain" description="Peptidoglycan beta-N-acetylmuramidase NamZ C-terminal" evidence="4">
    <location>
        <begin position="288"/>
        <end position="427"/>
    </location>
</feature>
<evidence type="ECO:0000313" key="6">
    <source>
        <dbReference type="Proteomes" id="UP000030146"/>
    </source>
</evidence>
<evidence type="ECO:0008006" key="7">
    <source>
        <dbReference type="Google" id="ProtNLM"/>
    </source>
</evidence>
<keyword evidence="6" id="KW-1185">Reference proteome</keyword>
<dbReference type="Proteomes" id="UP000030146">
    <property type="component" value="Unassembled WGS sequence"/>
</dbReference>